<protein>
    <submittedName>
        <fullName evidence="3">Surfactin synthase thioesterase subunit</fullName>
    </submittedName>
</protein>
<evidence type="ECO:0000313" key="3">
    <source>
        <dbReference type="EMBL" id="MBB6109958.1"/>
    </source>
</evidence>
<dbReference type="EMBL" id="JACHCB010000006">
    <property type="protein sequence ID" value="MBB6109958.1"/>
    <property type="molecule type" value="Genomic_DNA"/>
</dbReference>
<gene>
    <name evidence="3" type="ORF">HDF23_002714</name>
</gene>
<dbReference type="Gene3D" id="3.40.50.1820">
    <property type="entry name" value="alpha/beta hydrolase"/>
    <property type="match status" value="1"/>
</dbReference>
<keyword evidence="4" id="KW-1185">Reference proteome</keyword>
<dbReference type="InterPro" id="IPR012223">
    <property type="entry name" value="TEII"/>
</dbReference>
<proteinExistence type="inferred from homology"/>
<dbReference type="Pfam" id="PF00975">
    <property type="entry name" value="Thioesterase"/>
    <property type="match status" value="1"/>
</dbReference>
<evidence type="ECO:0000256" key="1">
    <source>
        <dbReference type="ARBA" id="ARBA00007169"/>
    </source>
</evidence>
<comment type="similarity">
    <text evidence="1">Belongs to the thioesterase family.</text>
</comment>
<evidence type="ECO:0000313" key="4">
    <source>
        <dbReference type="Proteomes" id="UP000541583"/>
    </source>
</evidence>
<dbReference type="RefSeq" id="WP_076374513.1">
    <property type="nucleotide sequence ID" value="NZ_FTMG01000008.1"/>
</dbReference>
<name>A0ABR6PJL8_9SPHI</name>
<organism evidence="3 4">
    <name type="scientific">Mucilaginibacter lappiensis</name>
    <dbReference type="NCBI Taxonomy" id="354630"/>
    <lineage>
        <taxon>Bacteria</taxon>
        <taxon>Pseudomonadati</taxon>
        <taxon>Bacteroidota</taxon>
        <taxon>Sphingobacteriia</taxon>
        <taxon>Sphingobacteriales</taxon>
        <taxon>Sphingobacteriaceae</taxon>
        <taxon>Mucilaginibacter</taxon>
    </lineage>
</organism>
<evidence type="ECO:0000259" key="2">
    <source>
        <dbReference type="Pfam" id="PF00975"/>
    </source>
</evidence>
<comment type="caution">
    <text evidence="3">The sequence shown here is derived from an EMBL/GenBank/DDBJ whole genome shotgun (WGS) entry which is preliminary data.</text>
</comment>
<dbReference type="InterPro" id="IPR001031">
    <property type="entry name" value="Thioesterase"/>
</dbReference>
<feature type="domain" description="Thioesterase" evidence="2">
    <location>
        <begin position="5"/>
        <end position="233"/>
    </location>
</feature>
<sequence length="246" mass="28179">MLKLKLFCFPYAGGSAAIYARWKSYLNMDSCIELIPIELAGRGKRISEPLNHDLEEVVEDLYQKIKSGITNGPYAFFGHSLGGLLIYELAQKIKGLNIRQPVHLFFSGKSAPDIAGPVRNKYHLMDDNEFKQEVIKLGGTPPEFFEHPELTDLFLPMLRNDFRLADTGFAQRRVIPFDCDISIFSGKEDYRISKEQVEAWKTHTRGLCAFHYFNGGHFFLHDEAVDIIRIIDNTLKFTLQQKWSTA</sequence>
<accession>A0ABR6PJL8</accession>
<dbReference type="PANTHER" id="PTHR11487:SF0">
    <property type="entry name" value="S-ACYL FATTY ACID SYNTHASE THIOESTERASE, MEDIUM CHAIN"/>
    <property type="match status" value="1"/>
</dbReference>
<dbReference type="InterPro" id="IPR029058">
    <property type="entry name" value="AB_hydrolase_fold"/>
</dbReference>
<dbReference type="Proteomes" id="UP000541583">
    <property type="component" value="Unassembled WGS sequence"/>
</dbReference>
<dbReference type="PANTHER" id="PTHR11487">
    <property type="entry name" value="THIOESTERASE"/>
    <property type="match status" value="1"/>
</dbReference>
<dbReference type="SUPFAM" id="SSF53474">
    <property type="entry name" value="alpha/beta-Hydrolases"/>
    <property type="match status" value="1"/>
</dbReference>
<reference evidence="3 4" key="1">
    <citation type="submission" date="2020-08" db="EMBL/GenBank/DDBJ databases">
        <title>Genomic Encyclopedia of Type Strains, Phase IV (KMG-V): Genome sequencing to study the core and pangenomes of soil and plant-associated prokaryotes.</title>
        <authorList>
            <person name="Whitman W."/>
        </authorList>
    </citation>
    <scope>NUCLEOTIDE SEQUENCE [LARGE SCALE GENOMIC DNA]</scope>
    <source>
        <strain evidence="3 4">ANJLi2</strain>
    </source>
</reference>